<dbReference type="InterPro" id="IPR038354">
    <property type="entry name" value="VKOR_sf"/>
</dbReference>
<name>A0A1H6I1F9_CHRCI</name>
<keyword evidence="5 10" id="KW-1133">Transmembrane helix</keyword>
<proteinExistence type="inferred from homology"/>
<dbReference type="RefSeq" id="WP_139265763.1">
    <property type="nucleotide sequence ID" value="NZ_FNWQ01000005.1"/>
</dbReference>
<accession>A0A1H6I1F9</accession>
<evidence type="ECO:0000256" key="3">
    <source>
        <dbReference type="ARBA" id="ARBA00022692"/>
    </source>
</evidence>
<dbReference type="GO" id="GO:0048038">
    <property type="term" value="F:quinone binding"/>
    <property type="evidence" value="ECO:0007669"/>
    <property type="project" value="UniProtKB-KW"/>
</dbReference>
<dbReference type="GO" id="GO:0016020">
    <property type="term" value="C:membrane"/>
    <property type="evidence" value="ECO:0007669"/>
    <property type="project" value="UniProtKB-SubCell"/>
</dbReference>
<evidence type="ECO:0000256" key="8">
    <source>
        <dbReference type="ARBA" id="ARBA00023157"/>
    </source>
</evidence>
<dbReference type="Proteomes" id="UP000198561">
    <property type="component" value="Unassembled WGS sequence"/>
</dbReference>
<dbReference type="GO" id="GO:0016491">
    <property type="term" value="F:oxidoreductase activity"/>
    <property type="evidence" value="ECO:0007669"/>
    <property type="project" value="UniProtKB-KW"/>
</dbReference>
<dbReference type="CDD" id="cd12921">
    <property type="entry name" value="VKOR_4"/>
    <property type="match status" value="1"/>
</dbReference>
<dbReference type="STRING" id="680127.SAMN05421593_3758"/>
<keyword evidence="8" id="KW-1015">Disulfide bond</keyword>
<dbReference type="SUPFAM" id="SSF52833">
    <property type="entry name" value="Thioredoxin-like"/>
    <property type="match status" value="1"/>
</dbReference>
<feature type="transmembrane region" description="Helical" evidence="10">
    <location>
        <begin position="147"/>
        <end position="167"/>
    </location>
</feature>
<evidence type="ECO:0000313" key="13">
    <source>
        <dbReference type="EMBL" id="SEH40306.1"/>
    </source>
</evidence>
<evidence type="ECO:0000256" key="9">
    <source>
        <dbReference type="ARBA" id="ARBA00023284"/>
    </source>
</evidence>
<feature type="transmembrane region" description="Helical" evidence="10">
    <location>
        <begin position="241"/>
        <end position="260"/>
    </location>
</feature>
<keyword evidence="9" id="KW-0676">Redox-active center</keyword>
<dbReference type="Gene3D" id="3.40.30.10">
    <property type="entry name" value="Glutaredoxin"/>
    <property type="match status" value="1"/>
</dbReference>
<keyword evidence="6" id="KW-0560">Oxidoreductase</keyword>
<evidence type="ECO:0000256" key="1">
    <source>
        <dbReference type="ARBA" id="ARBA00004141"/>
    </source>
</evidence>
<keyword evidence="3 10" id="KW-0812">Transmembrane</keyword>
<dbReference type="Pfam" id="PF07884">
    <property type="entry name" value="VKOR"/>
    <property type="match status" value="1"/>
</dbReference>
<dbReference type="CDD" id="cd02972">
    <property type="entry name" value="DsbA_family"/>
    <property type="match status" value="1"/>
</dbReference>
<reference evidence="13 14" key="1">
    <citation type="submission" date="2016-10" db="EMBL/GenBank/DDBJ databases">
        <authorList>
            <person name="de Groot N.N."/>
        </authorList>
    </citation>
    <scope>NUCLEOTIDE SEQUENCE [LARGE SCALE GENOMIC DNA]</scope>
    <source>
        <strain evidence="13 14">DSM 23031</strain>
    </source>
</reference>
<evidence type="ECO:0000259" key="11">
    <source>
        <dbReference type="Pfam" id="PF07884"/>
    </source>
</evidence>
<evidence type="ECO:0000256" key="6">
    <source>
        <dbReference type="ARBA" id="ARBA00023002"/>
    </source>
</evidence>
<dbReference type="Pfam" id="PF13462">
    <property type="entry name" value="Thioredoxin_4"/>
    <property type="match status" value="1"/>
</dbReference>
<dbReference type="InterPro" id="IPR012932">
    <property type="entry name" value="VKOR"/>
</dbReference>
<feature type="transmembrane region" description="Helical" evidence="10">
    <location>
        <begin position="267"/>
        <end position="288"/>
    </location>
</feature>
<feature type="domain" description="Thioredoxin-like fold" evidence="12">
    <location>
        <begin position="360"/>
        <end position="505"/>
    </location>
</feature>
<evidence type="ECO:0000256" key="7">
    <source>
        <dbReference type="ARBA" id="ARBA00023136"/>
    </source>
</evidence>
<evidence type="ECO:0000256" key="4">
    <source>
        <dbReference type="ARBA" id="ARBA00022719"/>
    </source>
</evidence>
<gene>
    <name evidence="13" type="ORF">SAMN05421593_3758</name>
</gene>
<dbReference type="InterPro" id="IPR036249">
    <property type="entry name" value="Thioredoxin-like_sf"/>
</dbReference>
<evidence type="ECO:0000256" key="5">
    <source>
        <dbReference type="ARBA" id="ARBA00022989"/>
    </source>
</evidence>
<keyword evidence="7 10" id="KW-0472">Membrane</keyword>
<dbReference type="AlphaFoldDB" id="A0A1H6I1F9"/>
<dbReference type="EMBL" id="FNWQ01000005">
    <property type="protein sequence ID" value="SEH40306.1"/>
    <property type="molecule type" value="Genomic_DNA"/>
</dbReference>
<evidence type="ECO:0000313" key="14">
    <source>
        <dbReference type="Proteomes" id="UP000198561"/>
    </source>
</evidence>
<sequence length="522" mass="60876">MTRKSFTAVTNYLDDHKIHIDQDEFELQLEGHPDFPSLLAFSDALNFFNIENYSFRIDNDEKDILPEDFLALIEGELAVVNNKEHTITVNGSPSEDFFSKWENIILIIDNYEEQPRTKSKLKNGSVNWGIAALLFLFLFAYDSSHLTLKLIFVATGLIGFIFAYEAYKKTHGKGTFIPVGVCRSDYLNTDCDLVFNSKKWKIFNKVDLSEISLLFFTSQLVCFILLSLIKNIEFFFEIYRYGLFAFIPIASLSLFYQIFVVKKYCPVCMVIIASVCIQLVAANLIFFTDKKMDGNAAALFFIGCFGSLMALVNFRTKNRIAQKNENTLKRNLKFRRNYQFFKNNLSLQKRLINEDFSSAFVFGNENADQTLTFVTNPFCKHCKEFYPVFLKLVKKYSDELRINIFFDVDLSRDDLDNRTVHINLTNIYINSENKIEFLEALNGWYEVQGYSENKNGWYQKYSKYFGSSEHALELLRGHEKWVSSNSVHFTPNIFMNDSEYPIQYERADLEFFIPEFLSENYN</sequence>
<dbReference type="OrthoDB" id="1100563at2"/>
<evidence type="ECO:0000256" key="10">
    <source>
        <dbReference type="SAM" id="Phobius"/>
    </source>
</evidence>
<feature type="transmembrane region" description="Helical" evidence="10">
    <location>
        <begin position="208"/>
        <end position="229"/>
    </location>
</feature>
<evidence type="ECO:0000256" key="2">
    <source>
        <dbReference type="ARBA" id="ARBA00006214"/>
    </source>
</evidence>
<keyword evidence="4" id="KW-0874">Quinone</keyword>
<evidence type="ECO:0000259" key="12">
    <source>
        <dbReference type="Pfam" id="PF13462"/>
    </source>
</evidence>
<organism evidence="13 14">
    <name type="scientific">Chryseobacterium culicis</name>
    <dbReference type="NCBI Taxonomy" id="680127"/>
    <lineage>
        <taxon>Bacteria</taxon>
        <taxon>Pseudomonadati</taxon>
        <taxon>Bacteroidota</taxon>
        <taxon>Flavobacteriia</taxon>
        <taxon>Flavobacteriales</taxon>
        <taxon>Weeksellaceae</taxon>
        <taxon>Chryseobacterium group</taxon>
        <taxon>Chryseobacterium</taxon>
    </lineage>
</organism>
<protein>
    <submittedName>
        <fullName evidence="13">Uncharacterized membrane protein</fullName>
    </submittedName>
</protein>
<comment type="similarity">
    <text evidence="2">Belongs to the VKOR family.</text>
</comment>
<dbReference type="InterPro" id="IPR012336">
    <property type="entry name" value="Thioredoxin-like_fold"/>
</dbReference>
<comment type="subcellular location">
    <subcellularLocation>
        <location evidence="1">Membrane</location>
        <topology evidence="1">Multi-pass membrane protein</topology>
    </subcellularLocation>
</comment>
<feature type="transmembrane region" description="Helical" evidence="10">
    <location>
        <begin position="125"/>
        <end position="141"/>
    </location>
</feature>
<feature type="transmembrane region" description="Helical" evidence="10">
    <location>
        <begin position="294"/>
        <end position="314"/>
    </location>
</feature>
<dbReference type="Gene3D" id="1.20.1440.130">
    <property type="entry name" value="VKOR domain"/>
    <property type="match status" value="1"/>
</dbReference>
<feature type="domain" description="Vitamin K epoxide reductase" evidence="11">
    <location>
        <begin position="151"/>
        <end position="281"/>
    </location>
</feature>